<dbReference type="EMBL" id="DACSWI010000004">
    <property type="protein sequence ID" value="HAT3808891.1"/>
    <property type="molecule type" value="Genomic_DNA"/>
</dbReference>
<evidence type="ECO:0008006" key="3">
    <source>
        <dbReference type="Google" id="ProtNLM"/>
    </source>
</evidence>
<dbReference type="AlphaFoldDB" id="A0AAN5MEW3"/>
<gene>
    <name evidence="1" type="ORF">I8608_001736</name>
</gene>
<name>A0AAN5MEW3_MORMO</name>
<dbReference type="Proteomes" id="UP000865968">
    <property type="component" value="Unassembled WGS sequence"/>
</dbReference>
<proteinExistence type="predicted"/>
<reference evidence="1" key="2">
    <citation type="submission" date="2020-10" db="EMBL/GenBank/DDBJ databases">
        <authorList>
            <consortium name="NCBI Pathogen Detection Project"/>
        </authorList>
    </citation>
    <scope>NUCLEOTIDE SEQUENCE</scope>
    <source>
        <strain evidence="1">Morganella morganii ARLG-3209</strain>
    </source>
</reference>
<reference evidence="1" key="1">
    <citation type="journal article" date="2018" name="Genome Biol.">
        <title>SKESA: strategic k-mer extension for scrupulous assemblies.</title>
        <authorList>
            <person name="Souvorov A."/>
            <person name="Agarwala R."/>
            <person name="Lipman D.J."/>
        </authorList>
    </citation>
    <scope>NUCLEOTIDE SEQUENCE</scope>
    <source>
        <strain evidence="1">Morganella morganii ARLG-3209</strain>
    </source>
</reference>
<evidence type="ECO:0000313" key="2">
    <source>
        <dbReference type="Proteomes" id="UP000865968"/>
    </source>
</evidence>
<comment type="caution">
    <text evidence="1">The sequence shown here is derived from an EMBL/GenBank/DDBJ whole genome shotgun (WGS) entry which is preliminary data.</text>
</comment>
<dbReference type="PROSITE" id="PS50231">
    <property type="entry name" value="RICIN_B_LECTIN"/>
    <property type="match status" value="1"/>
</dbReference>
<dbReference type="Pfam" id="PF11958">
    <property type="entry name" value="DUF3472"/>
    <property type="match status" value="1"/>
</dbReference>
<organism evidence="1 2">
    <name type="scientific">Morganella morganii</name>
    <name type="common">Proteus morganii</name>
    <dbReference type="NCBI Taxonomy" id="582"/>
    <lineage>
        <taxon>Bacteria</taxon>
        <taxon>Pseudomonadati</taxon>
        <taxon>Pseudomonadota</taxon>
        <taxon>Gammaproteobacteria</taxon>
        <taxon>Enterobacterales</taxon>
        <taxon>Morganellaceae</taxon>
        <taxon>Morganella</taxon>
    </lineage>
</organism>
<protein>
    <recommendedName>
        <fullName evidence="3">Ricin B lectin domain-containing protein</fullName>
    </recommendedName>
</protein>
<accession>A0AAN5MEW3</accession>
<dbReference type="InterPro" id="IPR021862">
    <property type="entry name" value="DUF3472"/>
</dbReference>
<evidence type="ECO:0000313" key="1">
    <source>
        <dbReference type="EMBL" id="HAT3808891.1"/>
    </source>
</evidence>
<sequence length="415" mass="45781">MGLKKMVIMGSIASSIIITNNAISAESVGYSNIINKYKQDAGKDKCLRTFSNNNLVSIGDCTAQGGESDYTSMRQWQVVEQSNGFFLLKNKYKKDANKGQCLRTFSGRDELEVGDCDAQGGASDYTSMRLWKIVENGNYALLENKYKQDAGKPKCIRTFNNNNSILIGNCNAQGGASDYTSMRQWVSDAFPFDKPWGPTGIVSVQYTIPEAPKSGFDRILFPMNIEKSPEERGFYYAMQYRFINGNLGYIGLQPRGKDSGLAIFSVFGSGVKPIAPHCTGSADGGEGSSCSKTINLVFGHKYNLTVKRDDENNKVWRGYVEDTVTGEINEIGAWQPRDGSEGIKNSEGGFVEYYPQINSCSKIPYTKAFFGSPVANSDISGTLRKPYIYGKCKEFVEFSTEENTGGWDISLKGIK</sequence>